<comment type="caution">
    <text evidence="1">The sequence shown here is derived from an EMBL/GenBank/DDBJ whole genome shotgun (WGS) entry which is preliminary data.</text>
</comment>
<evidence type="ECO:0000313" key="1">
    <source>
        <dbReference type="EMBL" id="MBA1835620.1"/>
    </source>
</evidence>
<dbReference type="Proteomes" id="UP000581408">
    <property type="component" value="Unassembled WGS sequence"/>
</dbReference>
<accession>A0A838CM94</accession>
<dbReference type="EMBL" id="JABFEE010000007">
    <property type="protein sequence ID" value="MBA1835620.1"/>
    <property type="molecule type" value="Genomic_DNA"/>
</dbReference>
<evidence type="ECO:0000313" key="2">
    <source>
        <dbReference type="Proteomes" id="UP000581408"/>
    </source>
</evidence>
<protein>
    <submittedName>
        <fullName evidence="1">Uncharacterized protein</fullName>
    </submittedName>
</protein>
<gene>
    <name evidence="1" type="ORF">HMC16_07815</name>
</gene>
<name>A0A838CM94_9CORY</name>
<dbReference type="AlphaFoldDB" id="A0A838CM94"/>
<reference evidence="1 2" key="1">
    <citation type="submission" date="2020-05" db="EMBL/GenBank/DDBJ databases">
        <title>Descriptions of Corynebacterium xxxx sp. nov., Corynebacterium yyyy sp. nov. and Corynebacterium zzzz sp. nov.</title>
        <authorList>
            <person name="Zhang G."/>
        </authorList>
    </citation>
    <scope>NUCLEOTIDE SEQUENCE [LARGE SCALE GENOMIC DNA]</scope>
    <source>
        <strain evidence="2">zg-915</strain>
    </source>
</reference>
<sequence>MAQGEIRYPDYLKFKQQRQDMNTAMMALLAGSQLAANTLNLTAGSDQTLREIFPRVSHIERFNLRSDVAQRNLQEAEAHLARIGIPYVLALQEAYMKSALDLLRQDGIAIRGSDGELNPPITMANMHEVFAASCGTGALTGPSGMLELFHALRLIRNGVIHRNGEYSPSLLNRLQSLPADAESYWEKVAGHSPNNVLTSDGGLRLNSGELVLSFGVNKSLAISVNAALGSAVSAEKWAEIAVEHFASGTNAPKNSSSWARSLKGFVRHNYAPVQITPAQLQTAAVAGGYWTIPRWI</sequence>
<organism evidence="1 2">
    <name type="scientific">Corynebacterium wankanglinii</name>
    <dbReference type="NCBI Taxonomy" id="2735136"/>
    <lineage>
        <taxon>Bacteria</taxon>
        <taxon>Bacillati</taxon>
        <taxon>Actinomycetota</taxon>
        <taxon>Actinomycetes</taxon>
        <taxon>Mycobacteriales</taxon>
        <taxon>Corynebacteriaceae</taxon>
        <taxon>Corynebacterium</taxon>
    </lineage>
</organism>
<dbReference type="RefSeq" id="WP_181194960.1">
    <property type="nucleotide sequence ID" value="NZ_JABFEE010000007.1"/>
</dbReference>
<proteinExistence type="predicted"/>